<feature type="coiled-coil region" evidence="1">
    <location>
        <begin position="59"/>
        <end position="93"/>
    </location>
</feature>
<dbReference type="AlphaFoldDB" id="A0A9N9SXK2"/>
<feature type="domain" description="Ras-associating" evidence="2">
    <location>
        <begin position="1"/>
        <end position="41"/>
    </location>
</feature>
<gene>
    <name evidence="3" type="ORF">DIABBA_LOCUS6202</name>
</gene>
<accession>A0A9N9SXK2</accession>
<dbReference type="EMBL" id="OU898279">
    <property type="protein sequence ID" value="CAG9832750.1"/>
    <property type="molecule type" value="Genomic_DNA"/>
</dbReference>
<evidence type="ECO:0000259" key="2">
    <source>
        <dbReference type="PROSITE" id="PS50200"/>
    </source>
</evidence>
<keyword evidence="4" id="KW-1185">Reference proteome</keyword>
<dbReference type="Proteomes" id="UP001153709">
    <property type="component" value="Chromosome 4"/>
</dbReference>
<proteinExistence type="predicted"/>
<organism evidence="3 4">
    <name type="scientific">Diabrotica balteata</name>
    <name type="common">Banded cucumber beetle</name>
    <dbReference type="NCBI Taxonomy" id="107213"/>
    <lineage>
        <taxon>Eukaryota</taxon>
        <taxon>Metazoa</taxon>
        <taxon>Ecdysozoa</taxon>
        <taxon>Arthropoda</taxon>
        <taxon>Hexapoda</taxon>
        <taxon>Insecta</taxon>
        <taxon>Pterygota</taxon>
        <taxon>Neoptera</taxon>
        <taxon>Endopterygota</taxon>
        <taxon>Coleoptera</taxon>
        <taxon>Polyphaga</taxon>
        <taxon>Cucujiformia</taxon>
        <taxon>Chrysomeloidea</taxon>
        <taxon>Chrysomelidae</taxon>
        <taxon>Galerucinae</taxon>
        <taxon>Diabroticina</taxon>
        <taxon>Diabroticites</taxon>
        <taxon>Diabrotica</taxon>
    </lineage>
</organism>
<dbReference type="InterPro" id="IPR000159">
    <property type="entry name" value="RA_dom"/>
</dbReference>
<dbReference type="OrthoDB" id="6776127at2759"/>
<dbReference type="PROSITE" id="PS50200">
    <property type="entry name" value="RA"/>
    <property type="match status" value="1"/>
</dbReference>
<keyword evidence="1" id="KW-0175">Coiled coil</keyword>
<dbReference type="GO" id="GO:0007165">
    <property type="term" value="P:signal transduction"/>
    <property type="evidence" value="ECO:0007669"/>
    <property type="project" value="InterPro"/>
</dbReference>
<evidence type="ECO:0000313" key="3">
    <source>
        <dbReference type="EMBL" id="CAG9832750.1"/>
    </source>
</evidence>
<sequence>MYSLYEKRCQEEQKLPINEYVCQYVFNTKFNLHFYISKKDTCKKYDIFKIKISNPELSRDELSQLNTDHELNLRKAELARECMTTDAKNAKRNQISYVCSVDLQKALPFSVLSISDAYYKRNM</sequence>
<protein>
    <recommendedName>
        <fullName evidence="2">Ras-associating domain-containing protein</fullName>
    </recommendedName>
</protein>
<evidence type="ECO:0000313" key="4">
    <source>
        <dbReference type="Proteomes" id="UP001153709"/>
    </source>
</evidence>
<reference evidence="3" key="1">
    <citation type="submission" date="2022-01" db="EMBL/GenBank/DDBJ databases">
        <authorList>
            <person name="King R."/>
        </authorList>
    </citation>
    <scope>NUCLEOTIDE SEQUENCE</scope>
</reference>
<evidence type="ECO:0000256" key="1">
    <source>
        <dbReference type="SAM" id="Coils"/>
    </source>
</evidence>
<name>A0A9N9SXK2_DIABA</name>